<accession>A0A1G1W239</accession>
<dbReference type="SUPFAM" id="SSF50447">
    <property type="entry name" value="Translation proteins"/>
    <property type="match status" value="1"/>
</dbReference>
<sequence length="83" mass="9167">MADKKVGVVSHYYPKISVAIIKVSAAFKTGDMIKVSGKTPEFTQSVESMEFDHKKIEKAKKGDTIGMKVNEEVKKGDDVYLVS</sequence>
<dbReference type="AlphaFoldDB" id="A0A1G1W239"/>
<name>A0A1G1W239_9BACT</name>
<reference evidence="1 2" key="1">
    <citation type="journal article" date="2016" name="Nat. Commun.">
        <title>Thousands of microbial genomes shed light on interconnected biogeochemical processes in an aquifer system.</title>
        <authorList>
            <person name="Anantharaman K."/>
            <person name="Brown C.T."/>
            <person name="Hug L.A."/>
            <person name="Sharon I."/>
            <person name="Castelle C.J."/>
            <person name="Probst A.J."/>
            <person name="Thomas B.C."/>
            <person name="Singh A."/>
            <person name="Wilkins M.J."/>
            <person name="Karaoz U."/>
            <person name="Brodie E.L."/>
            <person name="Williams K.H."/>
            <person name="Hubbard S.S."/>
            <person name="Banfield J.F."/>
        </authorList>
    </citation>
    <scope>NUCLEOTIDE SEQUENCE [LARGE SCALE GENOMIC DNA]</scope>
</reference>
<dbReference type="Proteomes" id="UP000176723">
    <property type="component" value="Unassembled WGS sequence"/>
</dbReference>
<dbReference type="Gene3D" id="2.40.30.10">
    <property type="entry name" value="Translation factors"/>
    <property type="match status" value="1"/>
</dbReference>
<organism evidence="1 2">
    <name type="scientific">Candidatus Chisholmbacteria bacterium RIFCSPLOWO2_01_FULL_49_14</name>
    <dbReference type="NCBI Taxonomy" id="1797593"/>
    <lineage>
        <taxon>Bacteria</taxon>
        <taxon>Candidatus Chisholmiibacteriota</taxon>
    </lineage>
</organism>
<dbReference type="InterPro" id="IPR009000">
    <property type="entry name" value="Transl_B-barrel_sf"/>
</dbReference>
<dbReference type="STRING" id="1797593.A3A65_00365"/>
<evidence type="ECO:0000313" key="1">
    <source>
        <dbReference type="EMBL" id="OGY21457.1"/>
    </source>
</evidence>
<gene>
    <name evidence="1" type="ORF">A3A65_00365</name>
</gene>
<comment type="caution">
    <text evidence="1">The sequence shown here is derived from an EMBL/GenBank/DDBJ whole genome shotgun (WGS) entry which is preliminary data.</text>
</comment>
<protein>
    <recommendedName>
        <fullName evidence="3">Translation elongation factor-like protein</fullName>
    </recommendedName>
</protein>
<evidence type="ECO:0000313" key="2">
    <source>
        <dbReference type="Proteomes" id="UP000176723"/>
    </source>
</evidence>
<proteinExistence type="predicted"/>
<evidence type="ECO:0008006" key="3">
    <source>
        <dbReference type="Google" id="ProtNLM"/>
    </source>
</evidence>
<dbReference type="EMBL" id="MHCL01000011">
    <property type="protein sequence ID" value="OGY21457.1"/>
    <property type="molecule type" value="Genomic_DNA"/>
</dbReference>